<dbReference type="AlphaFoldDB" id="C5T0D2"/>
<accession>C5T0D2</accession>
<proteinExistence type="predicted"/>
<reference evidence="1 2" key="1">
    <citation type="submission" date="2009-05" db="EMBL/GenBank/DDBJ databases">
        <title>The draft genome of Acidovorax delafieldii 2AN.</title>
        <authorList>
            <consortium name="US DOE Joint Genome Institute (JGI-PGF)"/>
            <person name="Lucas S."/>
            <person name="Copeland A."/>
            <person name="Lapidus A."/>
            <person name="Glavina del Rio T."/>
            <person name="Tice H."/>
            <person name="Bruce D."/>
            <person name="Goodwin L."/>
            <person name="Pitluck S."/>
            <person name="Larimer F."/>
            <person name="Land M.L."/>
            <person name="Hauser L."/>
            <person name="Shelobolina E.S."/>
            <person name="Picardal F."/>
            <person name="Roden E."/>
            <person name="Emerson D."/>
        </authorList>
    </citation>
    <scope>NUCLEOTIDE SEQUENCE [LARGE SCALE GENOMIC DNA]</scope>
    <source>
        <strain evidence="1 2">2AN</strain>
    </source>
</reference>
<dbReference type="EMBL" id="ACQT01000004">
    <property type="protein sequence ID" value="EER62085.1"/>
    <property type="molecule type" value="Genomic_DNA"/>
</dbReference>
<sequence length="30" mass="3237">MDMACDLSPSGEYLGIDLKDEIPTKAVRPA</sequence>
<comment type="caution">
    <text evidence="1">The sequence shown here is derived from an EMBL/GenBank/DDBJ whole genome shotgun (WGS) entry which is preliminary data.</text>
</comment>
<name>C5T0D2_ACIDE</name>
<dbReference type="Proteomes" id="UP000003856">
    <property type="component" value="Unassembled WGS sequence"/>
</dbReference>
<protein>
    <submittedName>
        <fullName evidence="1">Uncharacterized protein</fullName>
    </submittedName>
</protein>
<dbReference type="PATRIC" id="fig|573060.9.peg.4874"/>
<evidence type="ECO:0000313" key="1">
    <source>
        <dbReference type="EMBL" id="EER62085.1"/>
    </source>
</evidence>
<evidence type="ECO:0000313" key="2">
    <source>
        <dbReference type="Proteomes" id="UP000003856"/>
    </source>
</evidence>
<gene>
    <name evidence="1" type="ORF">AcdelDRAFT_0362</name>
</gene>
<organism evidence="1 2">
    <name type="scientific">Acidovorax delafieldii 2AN</name>
    <dbReference type="NCBI Taxonomy" id="573060"/>
    <lineage>
        <taxon>Bacteria</taxon>
        <taxon>Pseudomonadati</taxon>
        <taxon>Pseudomonadota</taxon>
        <taxon>Betaproteobacteria</taxon>
        <taxon>Burkholderiales</taxon>
        <taxon>Comamonadaceae</taxon>
        <taxon>Acidovorax</taxon>
    </lineage>
</organism>
<keyword evidence="2" id="KW-1185">Reference proteome</keyword>